<evidence type="ECO:0000313" key="1">
    <source>
        <dbReference type="EMBL" id="GEU51254.1"/>
    </source>
</evidence>
<sequence>MSVTLSKSRVYSNKKNCSHLNTYPFTSSAENLRNSILAILTCVTTDGEALLRGVAERLNILDPVSITDIMVSDVNAHNIQNHDVVAELFGASLKSYTNIDDFTKDIELDMVVSKSTKSTCYAGAAGASAKDQPKVSSNFRPLVVDLLFDGVNISIPRKVVEQVKLHDVPIRVFKEDGISLIATFIGKPVMLDSYTSSMFNDSWGRSSFARCLIEVNSDAKLVDVVTIGIPALTGDGFTKETIRDEYE</sequence>
<name>A0A6L2KTM8_TANCI</name>
<comment type="caution">
    <text evidence="1">The sequence shown here is derived from an EMBL/GenBank/DDBJ whole genome shotgun (WGS) entry which is preliminary data.</text>
</comment>
<dbReference type="EMBL" id="BKCJ010002839">
    <property type="protein sequence ID" value="GEU51254.1"/>
    <property type="molecule type" value="Genomic_DNA"/>
</dbReference>
<accession>A0A6L2KTM8</accession>
<organism evidence="1">
    <name type="scientific">Tanacetum cinerariifolium</name>
    <name type="common">Dalmatian daisy</name>
    <name type="synonym">Chrysanthemum cinerariifolium</name>
    <dbReference type="NCBI Taxonomy" id="118510"/>
    <lineage>
        <taxon>Eukaryota</taxon>
        <taxon>Viridiplantae</taxon>
        <taxon>Streptophyta</taxon>
        <taxon>Embryophyta</taxon>
        <taxon>Tracheophyta</taxon>
        <taxon>Spermatophyta</taxon>
        <taxon>Magnoliopsida</taxon>
        <taxon>eudicotyledons</taxon>
        <taxon>Gunneridae</taxon>
        <taxon>Pentapetalae</taxon>
        <taxon>asterids</taxon>
        <taxon>campanulids</taxon>
        <taxon>Asterales</taxon>
        <taxon>Asteraceae</taxon>
        <taxon>Asteroideae</taxon>
        <taxon>Anthemideae</taxon>
        <taxon>Anthemidinae</taxon>
        <taxon>Tanacetum</taxon>
    </lineage>
</organism>
<reference evidence="1" key="1">
    <citation type="journal article" date="2019" name="Sci. Rep.">
        <title>Draft genome of Tanacetum cinerariifolium, the natural source of mosquito coil.</title>
        <authorList>
            <person name="Yamashiro T."/>
            <person name="Shiraishi A."/>
            <person name="Satake H."/>
            <person name="Nakayama K."/>
        </authorList>
    </citation>
    <scope>NUCLEOTIDE SEQUENCE</scope>
</reference>
<protein>
    <submittedName>
        <fullName evidence="1">Zinc knuckle CX2CX4HX4C</fullName>
    </submittedName>
</protein>
<gene>
    <name evidence="1" type="ORF">Tci_023232</name>
</gene>
<proteinExistence type="predicted"/>
<dbReference type="AlphaFoldDB" id="A0A6L2KTM8"/>